<evidence type="ECO:0000313" key="2">
    <source>
        <dbReference type="EMBL" id="ASB39651.1"/>
    </source>
</evidence>
<dbReference type="KEGG" id="amur:ADH66_02625"/>
<dbReference type="EMBL" id="CP021422">
    <property type="protein sequence ID" value="ASB39651.1"/>
    <property type="molecule type" value="Genomic_DNA"/>
</dbReference>
<keyword evidence="4" id="KW-1185">Reference proteome</keyword>
<dbReference type="Proteomes" id="UP000196710">
    <property type="component" value="Chromosome"/>
</dbReference>
<evidence type="ECO:0000313" key="4">
    <source>
        <dbReference type="Proteomes" id="UP000196710"/>
    </source>
</evidence>
<dbReference type="Pfam" id="PF13320">
    <property type="entry name" value="GH123_cat"/>
    <property type="match status" value="1"/>
</dbReference>
<reference evidence="3 5" key="3">
    <citation type="submission" date="2020-11" db="EMBL/GenBank/DDBJ databases">
        <title>Closed and high quality bacterial genomes of the OMM12 community.</title>
        <authorList>
            <person name="Marbouty M."/>
            <person name="Lamy-Besnier Q."/>
            <person name="Debarbieux L."/>
            <person name="Koszul R."/>
        </authorList>
    </citation>
    <scope>NUCLEOTIDE SEQUENCE [LARGE SCALE GENOMIC DNA]</scope>
    <source>
        <strain evidence="3 5">KB18</strain>
    </source>
</reference>
<protein>
    <submittedName>
        <fullName evidence="3">DUF4091 domain-containing protein</fullName>
    </submittedName>
</protein>
<feature type="domain" description="Glycoside hydrolase 123 catalytic" evidence="1">
    <location>
        <begin position="164"/>
        <end position="491"/>
    </location>
</feature>
<evidence type="ECO:0000313" key="3">
    <source>
        <dbReference type="EMBL" id="QQR28944.1"/>
    </source>
</evidence>
<accession>A0A1Z2XMM6</accession>
<dbReference type="Proteomes" id="UP000596035">
    <property type="component" value="Chromosome"/>
</dbReference>
<reference evidence="4" key="2">
    <citation type="submission" date="2017-05" db="EMBL/GenBank/DDBJ databases">
        <title>Improved OligoMM genomes.</title>
        <authorList>
            <person name="Garzetti D."/>
        </authorList>
    </citation>
    <scope>NUCLEOTIDE SEQUENCE [LARGE SCALE GENOMIC DNA]</scope>
    <source>
        <strain evidence="4">KB18</strain>
    </source>
</reference>
<evidence type="ECO:0000313" key="5">
    <source>
        <dbReference type="Proteomes" id="UP000596035"/>
    </source>
</evidence>
<name>A0A1Z2XMM6_9FIRM</name>
<sequence length="536" mass="60965">MSISGRLVTSMCKVFPTREPGPVLGELCALRGESLSFQLAYRWEGPYRAWGKVEVESKLPVRVREVGLVPCEYPCHPWHDEGYLATEPGLYPDLLREPKRFGIPLVAGQWRSVWLDVKTEGITAGKYPVTVRIVGEEGVLCEESAPVEILDMELPKLPIPHTEWFHSDCLADYYGAEVFSERWWEIVGNFVETAAEHRCNMLLTPVFTPPLDTAVGGQRRTVQLVDVEVMGEGYRFGFENFRRWVKLALDRGIEYIEISHLFSQWGAKAAPKVMGTEKGEYRQLFGWDTDGGGEEYTGFLRQFLRALKPVLEELGISGRTYFHISDEPSLEHMDSYKRAFEGVKEELAGYNMMDALSERTYYDMGLVQQPVCAIDHLEKFLAGRPEKLWGYYCTGQAVDVPNRFIVQPGSRTRILGALLYKYELAGFLQWGYNFYNSQVSLYQIDPYRVTDAGGAFPSGDPFLVYPGPEGRPEESQRLLLMDEAMCDYCALYALEGLVGRERVTELVGEMTFKSYPDEAGLLEVRRRVNEEIKANI</sequence>
<dbReference type="InterPro" id="IPR025150">
    <property type="entry name" value="GH123_cat"/>
</dbReference>
<dbReference type="EMBL" id="CP065321">
    <property type="protein sequence ID" value="QQR28944.1"/>
    <property type="molecule type" value="Genomic_DNA"/>
</dbReference>
<gene>
    <name evidence="2" type="ORF">ADH66_02625</name>
    <name evidence="3" type="ORF">I5Q82_12675</name>
</gene>
<proteinExistence type="predicted"/>
<reference evidence="2" key="1">
    <citation type="journal article" date="2017" name="Genome Announc.">
        <title>High-Quality Whole-Genome Sequences of the Oligo-Mouse-Microbiota Bacterial Community.</title>
        <authorList>
            <person name="Garzetti D."/>
            <person name="Brugiroux S."/>
            <person name="Bunk B."/>
            <person name="Pukall R."/>
            <person name="McCoy K.D."/>
            <person name="Macpherson A.J."/>
            <person name="Stecher B."/>
        </authorList>
    </citation>
    <scope>NUCLEOTIDE SEQUENCE</scope>
    <source>
        <strain evidence="2">KB18</strain>
    </source>
</reference>
<organism evidence="3 5">
    <name type="scientific">Acutalibacter muris</name>
    <dbReference type="NCBI Taxonomy" id="1796620"/>
    <lineage>
        <taxon>Bacteria</taxon>
        <taxon>Bacillati</taxon>
        <taxon>Bacillota</taxon>
        <taxon>Clostridia</taxon>
        <taxon>Eubacteriales</taxon>
        <taxon>Acutalibacteraceae</taxon>
        <taxon>Acutalibacter</taxon>
    </lineage>
</organism>
<evidence type="ECO:0000259" key="1">
    <source>
        <dbReference type="Pfam" id="PF13320"/>
    </source>
</evidence>
<dbReference type="AlphaFoldDB" id="A0A1Z2XMM6"/>